<feature type="domain" description="DUF2062" evidence="3">
    <location>
        <begin position="258"/>
        <end position="391"/>
    </location>
</feature>
<dbReference type="Gene3D" id="3.90.550.10">
    <property type="entry name" value="Spore Coat Polysaccharide Biosynthesis Protein SpsA, Chain A"/>
    <property type="match status" value="1"/>
</dbReference>
<dbReference type="PANTHER" id="PTHR10859:SF91">
    <property type="entry name" value="DOLICHYL-PHOSPHATE BETA-GLUCOSYLTRANSFERASE"/>
    <property type="match status" value="1"/>
</dbReference>
<keyword evidence="1" id="KW-0472">Membrane</keyword>
<keyword evidence="1" id="KW-0812">Transmembrane</keyword>
<gene>
    <name evidence="4" type="ORF">J3495_04390</name>
</gene>
<evidence type="ECO:0000313" key="5">
    <source>
        <dbReference type="Proteomes" id="UP000675047"/>
    </source>
</evidence>
<name>A0A941AVB6_9FLAO</name>
<dbReference type="CDD" id="cd04179">
    <property type="entry name" value="DPM_DPG-synthase_like"/>
    <property type="match status" value="1"/>
</dbReference>
<feature type="transmembrane region" description="Helical" evidence="1">
    <location>
        <begin position="274"/>
        <end position="299"/>
    </location>
</feature>
<evidence type="ECO:0000256" key="1">
    <source>
        <dbReference type="SAM" id="Phobius"/>
    </source>
</evidence>
<organism evidence="4 5">
    <name type="scientific">Flavobacterium geliluteum</name>
    <dbReference type="NCBI Taxonomy" id="2816120"/>
    <lineage>
        <taxon>Bacteria</taxon>
        <taxon>Pseudomonadati</taxon>
        <taxon>Bacteroidota</taxon>
        <taxon>Flavobacteriia</taxon>
        <taxon>Flavobacteriales</taxon>
        <taxon>Flavobacteriaceae</taxon>
        <taxon>Flavobacterium</taxon>
    </lineage>
</organism>
<keyword evidence="1" id="KW-1133">Transmembrane helix</keyword>
<dbReference type="InterPro" id="IPR001173">
    <property type="entry name" value="Glyco_trans_2-like"/>
</dbReference>
<evidence type="ECO:0000259" key="2">
    <source>
        <dbReference type="Pfam" id="PF00535"/>
    </source>
</evidence>
<proteinExistence type="predicted"/>
<evidence type="ECO:0000259" key="3">
    <source>
        <dbReference type="Pfam" id="PF09835"/>
    </source>
</evidence>
<evidence type="ECO:0000313" key="4">
    <source>
        <dbReference type="EMBL" id="MBP4137319.1"/>
    </source>
</evidence>
<dbReference type="GO" id="GO:0006487">
    <property type="term" value="P:protein N-linked glycosylation"/>
    <property type="evidence" value="ECO:0007669"/>
    <property type="project" value="TreeGrafter"/>
</dbReference>
<dbReference type="RefSeq" id="WP_210665356.1">
    <property type="nucleotide sequence ID" value="NZ_JAGFBV010000005.1"/>
</dbReference>
<feature type="domain" description="Glycosyltransferase 2-like" evidence="2">
    <location>
        <begin position="17"/>
        <end position="163"/>
    </location>
</feature>
<feature type="transmembrane region" description="Helical" evidence="1">
    <location>
        <begin position="222"/>
        <end position="240"/>
    </location>
</feature>
<dbReference type="InterPro" id="IPR029044">
    <property type="entry name" value="Nucleotide-diphossugar_trans"/>
</dbReference>
<dbReference type="Pfam" id="PF09835">
    <property type="entry name" value="DUF2062"/>
    <property type="match status" value="1"/>
</dbReference>
<protein>
    <submittedName>
        <fullName evidence="4">DUF2062 domain-containing protein</fullName>
    </submittedName>
</protein>
<dbReference type="Pfam" id="PF00535">
    <property type="entry name" value="Glycos_transf_2"/>
    <property type="match status" value="1"/>
</dbReference>
<dbReference type="AlphaFoldDB" id="A0A941AVB6"/>
<sequence length="394" mass="44927">MKPTLSQQELLDATHFCVIVPTYNNHKTLKRVLDSILDYTPNIIVVNDGSTDETSAILQQYSQLTQIHHPKNSGKGMALRNGFKKAIEMNFEYAISIDSDGQHFAADIPNFITEIQKLPHSLLIGSRNMTQENVPKKSSFGNKFSNFWFWFETGIKLDDTQSGFRLYPLQLIPKKYYTNKFEFEIEVIVRSSWKGILVKNIPIQILYDPTERVSHFRPFKDFTRISILNTVLVINALLYIKPRDFFRKAKKKGFKKFFLEDILESKDSNFKKSAAIALGVFIGISPFWGFQTLLLLFFATLLKLNKIIAYMASNVSFPPFIPFLIFGSLKVGSYFVSGTTPLVLDSSLSLEDIQQNATQYIVGSLILATVSALLSGLVTYLLLTFFHKMKHKPQ</sequence>
<reference evidence="4 5" key="1">
    <citation type="submission" date="2021-03" db="EMBL/GenBank/DDBJ databases">
        <title>Flavobacterium Flabelliformis Sp. Nov. And Flavobacterium Geliluteum Sp. Nov., Two Novel Multidrug Resistant Psychrophilic Species Isolated From Antarctica.</title>
        <authorList>
            <person name="Kralova S."/>
            <person name="Busse H.J."/>
            <person name="Bezdicek M."/>
            <person name="Nykrynova M."/>
            <person name="Kroupova E."/>
            <person name="Krsek D."/>
            <person name="Sedlacek I."/>
        </authorList>
    </citation>
    <scope>NUCLEOTIDE SEQUENCE [LARGE SCALE GENOMIC DNA]</scope>
    <source>
        <strain evidence="4 5">P7388</strain>
    </source>
</reference>
<comment type="caution">
    <text evidence="4">The sequence shown here is derived from an EMBL/GenBank/DDBJ whole genome shotgun (WGS) entry which is preliminary data.</text>
</comment>
<dbReference type="Proteomes" id="UP000675047">
    <property type="component" value="Unassembled WGS sequence"/>
</dbReference>
<accession>A0A941AVB6</accession>
<dbReference type="PANTHER" id="PTHR10859">
    <property type="entry name" value="GLYCOSYL TRANSFERASE"/>
    <property type="match status" value="1"/>
</dbReference>
<keyword evidence="5" id="KW-1185">Reference proteome</keyword>
<feature type="transmembrane region" description="Helical" evidence="1">
    <location>
        <begin position="357"/>
        <end position="383"/>
    </location>
</feature>
<dbReference type="EMBL" id="JAGFBV010000005">
    <property type="protein sequence ID" value="MBP4137319.1"/>
    <property type="molecule type" value="Genomic_DNA"/>
</dbReference>
<dbReference type="SUPFAM" id="SSF53448">
    <property type="entry name" value="Nucleotide-diphospho-sugar transferases"/>
    <property type="match status" value="1"/>
</dbReference>
<dbReference type="InterPro" id="IPR018639">
    <property type="entry name" value="DUF2062"/>
</dbReference>